<accession>A0A0W0WEB4</accession>
<evidence type="ECO:0000256" key="1">
    <source>
        <dbReference type="SAM" id="MobiDB-lite"/>
    </source>
</evidence>
<dbReference type="RefSeq" id="WP_058451306.1">
    <property type="nucleotide sequence ID" value="NZ_CAAAIB010000005.1"/>
</dbReference>
<dbReference type="PATRIC" id="fig|466.6.peg.509"/>
<protein>
    <submittedName>
        <fullName evidence="2">Dot/Icm T4SS effector</fullName>
    </submittedName>
</protein>
<evidence type="ECO:0000313" key="3">
    <source>
        <dbReference type="Proteomes" id="UP000054908"/>
    </source>
</evidence>
<evidence type="ECO:0000313" key="2">
    <source>
        <dbReference type="EMBL" id="KTD30665.1"/>
    </source>
</evidence>
<proteinExistence type="predicted"/>
<feature type="region of interest" description="Disordered" evidence="1">
    <location>
        <begin position="1660"/>
        <end position="1683"/>
    </location>
</feature>
<organism evidence="2 3">
    <name type="scientific">Legionella maceachernii</name>
    <dbReference type="NCBI Taxonomy" id="466"/>
    <lineage>
        <taxon>Bacteria</taxon>
        <taxon>Pseudomonadati</taxon>
        <taxon>Pseudomonadota</taxon>
        <taxon>Gammaproteobacteria</taxon>
        <taxon>Legionellales</taxon>
        <taxon>Legionellaceae</taxon>
        <taxon>Legionella</taxon>
    </lineage>
</organism>
<comment type="caution">
    <text evidence="2">The sequence shown here is derived from an EMBL/GenBank/DDBJ whole genome shotgun (WGS) entry which is preliminary data.</text>
</comment>
<dbReference type="OrthoDB" id="5631291at2"/>
<sequence>MGVLAEGLKQKIFQLSNQKIRTLLLTHYVDTDNPTEFFTAQFTNDHTEIPTNDELDNLSVLDLVYKYAPTELGNELTGLLLAAPHTEFVSLLSQDTQGGDASLLSTVLKYGSMEARRKIAEKMKMLREDDIIHLLFHNPKATSEFISECSPELLMQPENYQALSEVLAVASPANARSIIRTIQKNLAPKIATASLHSVGAFEPENDALTLWFHRLESKNQRLGLVPFIIQIDQLHAKASQFSRSLTENKYTPLRGAITHLANHLNEISDYLFSIHLDQTDLAWDSKLQNTLCELNLSLEEIRTQFNEKELSLKADFLTLPIELSRFISSDELTLLGSKISLFCQGFDDFEQRIAHNHAAIRMQQQQEPQTNLNLRALEETNLLLNRINRPVLLGLLRNPQRTLLLPQLFDWIFSCGYGISSNLLYRYMLQLIETTKPHDWLEVDKQIDHLLTLRNDIITVLLDLQIAIISPPTSLSSLLLSLYNNDEIKLQKTAEFCSLAQLHEFKALINYVITAKRNNVPVELLKIDSSLKTTDLSNWIQYNLIAIDSYASKAISFKVLKAGVYQQDRNEVKLQAKEVYAAAAAFGEMLSENIAKPTPQAIIELIATHTPMFSNPASSLGHRVFFLKLHSLFKQMNPTAVAETINQLPPEMLELILNQCLLSLNDEGKLHQDKEGRLYYEACRFLLNNLCTYAESNANSLNRIKERLGQQDLDLLGNETLIALAKDILTSKEDDLFDYMPNAIWIQKLLVNPRFMAALKSSSIDNATKVLQRLSDRYRYYSMILKRDENDTLNQFFDGKMDFSDDHKAEREGFRKAILADPEKADQLFKELDQLLAFHGDECIRMLFNQLENNCHALEGSCPEIASTALEVLYTHYNNRIAGMRSDLLFRIADFIVSNASHIKDDLDQAQSTLVTWLKVYLPHKNFEQTELTRKSPVFLYNEKRQKIGFINEANYAMTLGTPSRSLLGQNGIVVGTCLYDSQRKRIGTITITGQIQQENLFQKLTGALLIANVPQEQLEKSPETLNLLMDDIFVENSVEDLYENATLNKHAWITEQIQQHLICTSSAIPKESLRALAANSAPDSFFSLLANIQLQENAEQFFELILADPSKRHELLTGKKQQALVFEFFARHDTSLLLAHFLANHNDKSWFNQGFQVFGLYAEHTNQPDLLVKAIAHLGEQAFVQKTLAQQEYDAILTRLISNQACASIIWQCFLKTTALTSIQEVDAELADHFTSCFFKHHCLPAINELNKQGNLTQTAQHRLLMLIFAKQREQLFHRKELCFSSKIAWSQSELEQVSNFVKRHFHQHANADKNFAVGKDLLAELVFRCAHFGLTSLFYQNGRLDQTIATQTLNRSLLNAIAAKDYLPKALKEKVNDIYSIIIGWFDNQHIENKRAIDQLKQHHAIIDWKELSNQAWDVNDSMTQLPLISAYLINYSGEQGPLLKLIKDYVSHPMIKTKPTCLKHVSQVMAKFPQRDLSNCIFTALEELVTENPDYLSLDLLQHMAKFYVSKFPEKTKKNFSPEINLINHFGQQQKYSLVMRSCELIEMDTDSSAQDLLRKINKEAKIESFLVQHEDSRYYSLLQFFLRLFLYGFNAEKRASKVVAFCDQESPYSSPVVVPQIINTPVEGSEEIEQAKVFAESTGKLRTRYEKSLQADRLRKAKEERRTRSSKPSPYRRNSSFVHFTPKQAFGCRAELACSIELMPPQSLLTF</sequence>
<dbReference type="Proteomes" id="UP000054908">
    <property type="component" value="Unassembled WGS sequence"/>
</dbReference>
<dbReference type="EMBL" id="LNYL01000010">
    <property type="protein sequence ID" value="KTD30665.1"/>
    <property type="molecule type" value="Genomic_DNA"/>
</dbReference>
<keyword evidence="3" id="KW-1185">Reference proteome</keyword>
<dbReference type="STRING" id="466.Lmac_0481"/>
<gene>
    <name evidence="2" type="ORF">Lmac_0481</name>
</gene>
<reference evidence="2 3" key="1">
    <citation type="submission" date="2015-11" db="EMBL/GenBank/DDBJ databases">
        <title>Genomic analysis of 38 Legionella species identifies large and diverse effector repertoires.</title>
        <authorList>
            <person name="Burstein D."/>
            <person name="Amaro F."/>
            <person name="Zusman T."/>
            <person name="Lifshitz Z."/>
            <person name="Cohen O."/>
            <person name="Gilbert J.A."/>
            <person name="Pupko T."/>
            <person name="Shuman H.A."/>
            <person name="Segal G."/>
        </authorList>
    </citation>
    <scope>NUCLEOTIDE SEQUENCE [LARGE SCALE GENOMIC DNA]</scope>
    <source>
        <strain evidence="2 3">PX-1-G2-E2</strain>
    </source>
</reference>
<feature type="compositionally biased region" description="Basic and acidic residues" evidence="1">
    <location>
        <begin position="1660"/>
        <end position="1671"/>
    </location>
</feature>
<feature type="compositionally biased region" description="Polar residues" evidence="1">
    <location>
        <begin position="1674"/>
        <end position="1683"/>
    </location>
</feature>
<name>A0A0W0WEB4_9GAMM</name>